<accession>A0A2P1PY86</accession>
<reference evidence="1 2" key="2">
    <citation type="submission" date="2018-03" db="EMBL/GenBank/DDBJ databases">
        <authorList>
            <person name="Keele B.F."/>
        </authorList>
    </citation>
    <scope>NUCLEOTIDE SEQUENCE [LARGE SCALE GENOMIC DNA]</scope>
    <source>
        <strain evidence="1 2">D13</strain>
    </source>
</reference>
<evidence type="ECO:0000313" key="1">
    <source>
        <dbReference type="EMBL" id="AVP99817.1"/>
    </source>
</evidence>
<keyword evidence="2" id="KW-1185">Reference proteome</keyword>
<dbReference type="RefSeq" id="WP_106893736.1">
    <property type="nucleotide sequence ID" value="NZ_CP027860.1"/>
</dbReference>
<reference evidence="1 2" key="1">
    <citation type="submission" date="2018-03" db="EMBL/GenBank/DDBJ databases">
        <title>Ahniella affigens gen. nov., sp. nov., a gammaproteobacterium isolated from sandy soil near a stream.</title>
        <authorList>
            <person name="Ko Y."/>
            <person name="Kim J.-H."/>
        </authorList>
    </citation>
    <scope>NUCLEOTIDE SEQUENCE [LARGE SCALE GENOMIC DNA]</scope>
    <source>
        <strain evidence="1 2">D13</strain>
    </source>
</reference>
<proteinExistence type="predicted"/>
<dbReference type="OrthoDB" id="5947243at2"/>
<dbReference type="AlphaFoldDB" id="A0A2P1PY86"/>
<dbReference type="Proteomes" id="UP000241074">
    <property type="component" value="Chromosome"/>
</dbReference>
<sequence length="430" mass="47657">MSNDKIIAVVGVSDELTAHMRLLLRRAMPILGQNWKWGAEDIADLIVVDPRELAGQAARARAQASGVRCAVVVHEGENEDAAFILHVPFKLESFVEVMRGAARPSIRPTTNIEHADEDFYYRSTQESSSEESSGNEFWSRARARAEATAAEVASDQKQNRQKLDLNIAAGLDEVLKDNPDAQKIAPKPAVTLNEGVTIQAVLNTGRRAEARQGDSVRGMSGERFSDEDMLRFVKDDDDRGALGLREILTGTDVAAPSQLTQPGLPALTLDPKNQVVFLKGDLADAASYCQQPISLKALRVLTTRELTDIRQQETSFPYDDLRWLDQVLRGTGHLARKFDPAGTFRIKRPVNVSRNFRHHGRIADIMLGPGRRLNEIAQEAGSSMDDVFNMVNAYDLIGELEWQAKQRAPVQPEPDKSLLGKIKWPFGKKS</sequence>
<protein>
    <submittedName>
        <fullName evidence="1">Uncharacterized protein</fullName>
    </submittedName>
</protein>
<evidence type="ECO:0000313" key="2">
    <source>
        <dbReference type="Proteomes" id="UP000241074"/>
    </source>
</evidence>
<dbReference type="KEGG" id="xba:C7S18_22735"/>
<name>A0A2P1PY86_9GAMM</name>
<dbReference type="EMBL" id="CP027860">
    <property type="protein sequence ID" value="AVP99817.1"/>
    <property type="molecule type" value="Genomic_DNA"/>
</dbReference>
<organism evidence="1 2">
    <name type="scientific">Ahniella affigens</name>
    <dbReference type="NCBI Taxonomy" id="2021234"/>
    <lineage>
        <taxon>Bacteria</taxon>
        <taxon>Pseudomonadati</taxon>
        <taxon>Pseudomonadota</taxon>
        <taxon>Gammaproteobacteria</taxon>
        <taxon>Lysobacterales</taxon>
        <taxon>Rhodanobacteraceae</taxon>
        <taxon>Ahniella</taxon>
    </lineage>
</organism>
<gene>
    <name evidence="1" type="ORF">C7S18_22735</name>
</gene>